<comment type="caution">
    <text evidence="2">The sequence shown here is derived from an EMBL/GenBank/DDBJ whole genome shotgun (WGS) entry which is preliminary data.</text>
</comment>
<protein>
    <submittedName>
        <fullName evidence="2">BatD family protein</fullName>
    </submittedName>
</protein>
<accession>A0A9D1UZ06</accession>
<evidence type="ECO:0000313" key="2">
    <source>
        <dbReference type="EMBL" id="HIX03073.1"/>
    </source>
</evidence>
<keyword evidence="1" id="KW-1133">Transmembrane helix</keyword>
<keyword evidence="1" id="KW-0812">Transmembrane</keyword>
<proteinExistence type="predicted"/>
<reference evidence="2" key="2">
    <citation type="submission" date="2021-04" db="EMBL/GenBank/DDBJ databases">
        <authorList>
            <person name="Gilroy R."/>
        </authorList>
    </citation>
    <scope>NUCLEOTIDE SEQUENCE</scope>
    <source>
        <strain evidence="2">23274</strain>
    </source>
</reference>
<keyword evidence="1" id="KW-0472">Membrane</keyword>
<dbReference type="InterPro" id="IPR025738">
    <property type="entry name" value="BatD"/>
</dbReference>
<feature type="transmembrane region" description="Helical" evidence="1">
    <location>
        <begin position="465"/>
        <end position="484"/>
    </location>
</feature>
<gene>
    <name evidence="2" type="ORF">H9863_03010</name>
</gene>
<organism evidence="2 3">
    <name type="scientific">Candidatus Odoribacter faecigallinarum</name>
    <dbReference type="NCBI Taxonomy" id="2838706"/>
    <lineage>
        <taxon>Bacteria</taxon>
        <taxon>Pseudomonadati</taxon>
        <taxon>Bacteroidota</taxon>
        <taxon>Bacteroidia</taxon>
        <taxon>Bacteroidales</taxon>
        <taxon>Odoribacteraceae</taxon>
        <taxon>Odoribacter</taxon>
    </lineage>
</organism>
<dbReference type="Pfam" id="PF13584">
    <property type="entry name" value="BatD"/>
    <property type="match status" value="2"/>
</dbReference>
<name>A0A9D1UZ06_9BACT</name>
<evidence type="ECO:0000313" key="3">
    <source>
        <dbReference type="Proteomes" id="UP000824202"/>
    </source>
</evidence>
<dbReference type="Proteomes" id="UP000824202">
    <property type="component" value="Unassembled WGS sequence"/>
</dbReference>
<dbReference type="AlphaFoldDB" id="A0A9D1UZ06"/>
<dbReference type="PANTHER" id="PTHR40940:SF2">
    <property type="entry name" value="BATD"/>
    <property type="match status" value="1"/>
</dbReference>
<evidence type="ECO:0000256" key="1">
    <source>
        <dbReference type="SAM" id="Phobius"/>
    </source>
</evidence>
<sequence>MKRFLFVILLFIVHFAYSQNVEFRASAPSVVATGEQFRLSYTLNCEGTNLKVPTLEGFDLLMGPSVSQSSSYSFVNGKSTQSVSFTYTYLLEGTKEGKFQIAPATITVDGKEYKSNALTIEVVKGSSNAAASSGQGSGNRAVQPDASAAVNEDNLFVKVDVSKRNLYLGESLVATIKVYTKVDLTNFGRSKFPTFAGFLAEEIPTPQRIELTRETYNGEIYNVGVIRKVLLFPQQTGEITIEPFELECIVRQRLAGGGRSFFDDFFGNYRDVRAMRRSKPVTVTVKELPQSGKPVGYSGTVGNITMSTSLSADTVNANDAITYKVTFSGQGNLKLLQAPSINFPLDFEAYDPKESRNVNVSENGMSGTVSFEYVLIPRYSGDYKIPAVRYSYFDTKTGTYKTLAGQEYAIHVRKGAEKGQEGNSSGNVVQSFKKEDIRQVGEDIRYLKTGDLDLKEAGVHFFGTLSYWLWMLIPLFLFIAGIVFNRQRIKANADIARVKNRAAAKMARKRLKLAAAAMRSHNAEQFYEEVLKALWGYMSYKLNIDRAELNRDNISGILQQKNVADDLLKDFIGVLDTCEYARYAPGSNSDAEMDKVYAQSMEVIMKLDKSI</sequence>
<dbReference type="PANTHER" id="PTHR40940">
    <property type="entry name" value="PROTEIN BATD-RELATED"/>
    <property type="match status" value="1"/>
</dbReference>
<reference evidence="2" key="1">
    <citation type="journal article" date="2021" name="PeerJ">
        <title>Extensive microbial diversity within the chicken gut microbiome revealed by metagenomics and culture.</title>
        <authorList>
            <person name="Gilroy R."/>
            <person name="Ravi A."/>
            <person name="Getino M."/>
            <person name="Pursley I."/>
            <person name="Horton D.L."/>
            <person name="Alikhan N.F."/>
            <person name="Baker D."/>
            <person name="Gharbi K."/>
            <person name="Hall N."/>
            <person name="Watson M."/>
            <person name="Adriaenssens E.M."/>
            <person name="Foster-Nyarko E."/>
            <person name="Jarju S."/>
            <person name="Secka A."/>
            <person name="Antonio M."/>
            <person name="Oren A."/>
            <person name="Chaudhuri R.R."/>
            <person name="La Ragione R."/>
            <person name="Hildebrand F."/>
            <person name="Pallen M.J."/>
        </authorList>
    </citation>
    <scope>NUCLEOTIDE SEQUENCE</scope>
    <source>
        <strain evidence="2">23274</strain>
    </source>
</reference>
<dbReference type="EMBL" id="DXFT01000059">
    <property type="protein sequence ID" value="HIX03073.1"/>
    <property type="molecule type" value="Genomic_DNA"/>
</dbReference>